<gene>
    <name evidence="2" type="ORF">GCM10010319_71200</name>
</gene>
<feature type="region of interest" description="Disordered" evidence="1">
    <location>
        <begin position="34"/>
        <end position="55"/>
    </location>
</feature>
<proteinExistence type="predicted"/>
<evidence type="ECO:0000313" key="2">
    <source>
        <dbReference type="EMBL" id="GAA0382584.1"/>
    </source>
</evidence>
<sequence>MAQDLAGDVVTIYDRTGRGTSAKGLVMLPVTVRGKRQRGSRTVRTPGRRSLAVAP</sequence>
<evidence type="ECO:0000256" key="1">
    <source>
        <dbReference type="SAM" id="MobiDB-lite"/>
    </source>
</evidence>
<dbReference type="EMBL" id="BAAABW010000047">
    <property type="protein sequence ID" value="GAA0382584.1"/>
    <property type="molecule type" value="Genomic_DNA"/>
</dbReference>
<evidence type="ECO:0000313" key="3">
    <source>
        <dbReference type="Proteomes" id="UP001500063"/>
    </source>
</evidence>
<accession>A0ABN0Y421</accession>
<keyword evidence="3" id="KW-1185">Reference proteome</keyword>
<protein>
    <submittedName>
        <fullName evidence="2">Uncharacterized protein</fullName>
    </submittedName>
</protein>
<dbReference type="Proteomes" id="UP001500063">
    <property type="component" value="Unassembled WGS sequence"/>
</dbReference>
<organism evidence="2 3">
    <name type="scientific">Streptomyces blastmyceticus</name>
    <dbReference type="NCBI Taxonomy" id="68180"/>
    <lineage>
        <taxon>Bacteria</taxon>
        <taxon>Bacillati</taxon>
        <taxon>Actinomycetota</taxon>
        <taxon>Actinomycetes</taxon>
        <taxon>Kitasatosporales</taxon>
        <taxon>Streptomycetaceae</taxon>
        <taxon>Streptomyces</taxon>
    </lineage>
</organism>
<comment type="caution">
    <text evidence="2">The sequence shown here is derived from an EMBL/GenBank/DDBJ whole genome shotgun (WGS) entry which is preliminary data.</text>
</comment>
<reference evidence="2 3" key="1">
    <citation type="journal article" date="2019" name="Int. J. Syst. Evol. Microbiol.">
        <title>The Global Catalogue of Microorganisms (GCM) 10K type strain sequencing project: providing services to taxonomists for standard genome sequencing and annotation.</title>
        <authorList>
            <consortium name="The Broad Institute Genomics Platform"/>
            <consortium name="The Broad Institute Genome Sequencing Center for Infectious Disease"/>
            <person name="Wu L."/>
            <person name="Ma J."/>
        </authorList>
    </citation>
    <scope>NUCLEOTIDE SEQUENCE [LARGE SCALE GENOMIC DNA]</scope>
    <source>
        <strain evidence="2 3">JCM 4565</strain>
    </source>
</reference>
<name>A0ABN0Y421_9ACTN</name>